<protein>
    <submittedName>
        <fullName evidence="1">Uncharacterized protein</fullName>
    </submittedName>
</protein>
<organism evidence="1">
    <name type="scientific">Leptospira interrogans serovar Lai</name>
    <dbReference type="NCBI Taxonomy" id="57678"/>
    <lineage>
        <taxon>Bacteria</taxon>
        <taxon>Pseudomonadati</taxon>
        <taxon>Spirochaetota</taxon>
        <taxon>Spirochaetia</taxon>
        <taxon>Leptospirales</taxon>
        <taxon>Leptospiraceae</taxon>
        <taxon>Leptospira</taxon>
    </lineage>
</organism>
<sequence length="36" mass="3746">MAPLAVATAELATALTGVGAERTDIILLCYLIPLLF</sequence>
<name>A1E2C4_LEPIR</name>
<dbReference type="AlphaFoldDB" id="A1E2C4"/>
<evidence type="ECO:0000313" key="1">
    <source>
        <dbReference type="EMBL" id="ABL07788.1"/>
    </source>
</evidence>
<accession>A1E2C4</accession>
<dbReference type="EMBL" id="EF100899">
    <property type="protein sequence ID" value="ABL07788.1"/>
    <property type="molecule type" value="Genomic_DNA"/>
</dbReference>
<reference evidence="1" key="1">
    <citation type="journal article" date="2007" name="Infect. Immun.">
        <title>A genomic island of the pathogen Leptospira interrogans serovar Lai can excise from its chromosome.</title>
        <authorList>
            <person name="Bourhy P."/>
            <person name="Salaun L."/>
            <person name="Lajus A."/>
            <person name="Medigue C."/>
            <person name="Boursaux-Eude C."/>
            <person name="Picardeau M."/>
        </authorList>
    </citation>
    <scope>NUCLEOTIDE SEQUENCE</scope>
</reference>
<gene>
    <name evidence="1" type="ORF">LA1845</name>
</gene>
<proteinExistence type="predicted"/>